<dbReference type="Gene3D" id="1.10.3720.10">
    <property type="entry name" value="MetI-like"/>
    <property type="match status" value="1"/>
</dbReference>
<dbReference type="InterPro" id="IPR006469">
    <property type="entry name" value="NifC_ABC_porter"/>
</dbReference>
<keyword evidence="5 10" id="KW-0500">Molybdenum</keyword>
<feature type="transmembrane region" description="Helical" evidence="9">
    <location>
        <begin position="128"/>
        <end position="153"/>
    </location>
</feature>
<accession>A0A6J4IBH4</accession>
<evidence type="ECO:0000256" key="2">
    <source>
        <dbReference type="ARBA" id="ARBA00007069"/>
    </source>
</evidence>
<name>A0A6J4IBH4_9CHLR</name>
<evidence type="ECO:0000256" key="6">
    <source>
        <dbReference type="ARBA" id="ARBA00022692"/>
    </source>
</evidence>
<keyword evidence="7 9" id="KW-1133">Transmembrane helix</keyword>
<feature type="domain" description="ABC transmembrane type-1" evidence="11">
    <location>
        <begin position="63"/>
        <end position="265"/>
    </location>
</feature>
<evidence type="ECO:0000256" key="4">
    <source>
        <dbReference type="ARBA" id="ARBA00022475"/>
    </source>
</evidence>
<dbReference type="SUPFAM" id="SSF161098">
    <property type="entry name" value="MetI-like"/>
    <property type="match status" value="1"/>
</dbReference>
<reference evidence="12" key="1">
    <citation type="submission" date="2020-02" db="EMBL/GenBank/DDBJ databases">
        <authorList>
            <person name="Meier V. D."/>
        </authorList>
    </citation>
    <scope>NUCLEOTIDE SEQUENCE</scope>
    <source>
        <strain evidence="12">AVDCRST_MAG77</strain>
    </source>
</reference>
<dbReference type="InterPro" id="IPR000515">
    <property type="entry name" value="MetI-like"/>
</dbReference>
<evidence type="ECO:0000256" key="1">
    <source>
        <dbReference type="ARBA" id="ARBA00004651"/>
    </source>
</evidence>
<feature type="transmembrane region" description="Helical" evidence="9">
    <location>
        <begin position="62"/>
        <end position="89"/>
    </location>
</feature>
<keyword evidence="4 10" id="KW-1003">Cell membrane</keyword>
<dbReference type="GO" id="GO:0005886">
    <property type="term" value="C:plasma membrane"/>
    <property type="evidence" value="ECO:0007669"/>
    <property type="project" value="UniProtKB-SubCell"/>
</dbReference>
<organism evidence="12">
    <name type="scientific">uncultured Chloroflexota bacterium</name>
    <dbReference type="NCBI Taxonomy" id="166587"/>
    <lineage>
        <taxon>Bacteria</taxon>
        <taxon>Bacillati</taxon>
        <taxon>Chloroflexota</taxon>
        <taxon>environmental samples</taxon>
    </lineage>
</organism>
<dbReference type="GO" id="GO:0015098">
    <property type="term" value="F:molybdate ion transmembrane transporter activity"/>
    <property type="evidence" value="ECO:0007669"/>
    <property type="project" value="UniProtKB-UniRule"/>
</dbReference>
<dbReference type="NCBIfam" id="TIGR02141">
    <property type="entry name" value="modB_ABC"/>
    <property type="match status" value="1"/>
</dbReference>
<sequence length="289" mass="29453">MTKAPGRRALALRPSLLVEPLGVLAAGVVVLLLAVPLGALVWRTVESGALGPALGNPTVLAALQLSLLTSVGSLALAVLLGTPLAYGLARREFPGKGAIEALVEVPIVLPPAVAGIALLMAFGRRGVVGAALATVGISLAFTPWAVVLAQCFVAAPFYVRAARAGFAGVDRELERTAYTLGESPLGTFWRVTVPLAFPSLLAGAVLCWARALGEFGATIMFAGSFRGRTQTMPLAIYAALESDLGAALALGTILVGVSVAVLALVRLVTRRQEAMASAGLGVVDARAVG</sequence>
<evidence type="ECO:0000259" key="11">
    <source>
        <dbReference type="PROSITE" id="PS50928"/>
    </source>
</evidence>
<dbReference type="Pfam" id="PF00528">
    <property type="entry name" value="BPD_transp_1"/>
    <property type="match status" value="1"/>
</dbReference>
<evidence type="ECO:0000256" key="10">
    <source>
        <dbReference type="RuleBase" id="RU365097"/>
    </source>
</evidence>
<evidence type="ECO:0000313" key="12">
    <source>
        <dbReference type="EMBL" id="CAA9247890.1"/>
    </source>
</evidence>
<feature type="transmembrane region" description="Helical" evidence="9">
    <location>
        <begin position="200"/>
        <end position="224"/>
    </location>
</feature>
<dbReference type="NCBIfam" id="TIGR01581">
    <property type="entry name" value="Mo_ABC_porter"/>
    <property type="match status" value="1"/>
</dbReference>
<proteinExistence type="inferred from homology"/>
<gene>
    <name evidence="12" type="ORF">AVDCRST_MAG77-2979</name>
</gene>
<comment type="similarity">
    <text evidence="2 10">Belongs to the binding-protein-dependent transport system permease family. CysTW subfamily.</text>
</comment>
<dbReference type="AlphaFoldDB" id="A0A6J4IBH4"/>
<evidence type="ECO:0000256" key="8">
    <source>
        <dbReference type="ARBA" id="ARBA00023136"/>
    </source>
</evidence>
<evidence type="ECO:0000256" key="7">
    <source>
        <dbReference type="ARBA" id="ARBA00022989"/>
    </source>
</evidence>
<protein>
    <recommendedName>
        <fullName evidence="10">Molybdenum transport system permease</fullName>
    </recommendedName>
</protein>
<feature type="transmembrane region" description="Helical" evidence="9">
    <location>
        <begin position="21"/>
        <end position="42"/>
    </location>
</feature>
<keyword evidence="6 9" id="KW-0812">Transmembrane</keyword>
<keyword evidence="3 9" id="KW-0813">Transport</keyword>
<evidence type="ECO:0000256" key="3">
    <source>
        <dbReference type="ARBA" id="ARBA00022448"/>
    </source>
</evidence>
<comment type="subcellular location">
    <subcellularLocation>
        <location evidence="1 9">Cell membrane</location>
        <topology evidence="1 9">Multi-pass membrane protein</topology>
    </subcellularLocation>
</comment>
<dbReference type="EMBL" id="CADCTC010000121">
    <property type="protein sequence ID" value="CAA9247890.1"/>
    <property type="molecule type" value="Genomic_DNA"/>
</dbReference>
<keyword evidence="8 9" id="KW-0472">Membrane</keyword>
<evidence type="ECO:0000256" key="9">
    <source>
        <dbReference type="RuleBase" id="RU363032"/>
    </source>
</evidence>
<feature type="transmembrane region" description="Helical" evidence="9">
    <location>
        <begin position="101"/>
        <end position="122"/>
    </location>
</feature>
<evidence type="ECO:0000256" key="5">
    <source>
        <dbReference type="ARBA" id="ARBA00022505"/>
    </source>
</evidence>
<dbReference type="CDD" id="cd06261">
    <property type="entry name" value="TM_PBP2"/>
    <property type="match status" value="1"/>
</dbReference>
<comment type="function">
    <text evidence="10">Part of the binding-protein-dependent transport system for molybdenum; probably responsible for the translocation of the substrate across the membrane.</text>
</comment>
<feature type="transmembrane region" description="Helical" evidence="9">
    <location>
        <begin position="244"/>
        <end position="265"/>
    </location>
</feature>
<dbReference type="PANTHER" id="PTHR30183:SF3">
    <property type="entry name" value="MOLYBDENUM TRANSPORT SYSTEM PERMEASE PROTEIN MODB"/>
    <property type="match status" value="1"/>
</dbReference>
<dbReference type="PANTHER" id="PTHR30183">
    <property type="entry name" value="MOLYBDENUM TRANSPORT SYSTEM PERMEASE PROTEIN MODB"/>
    <property type="match status" value="1"/>
</dbReference>
<dbReference type="InterPro" id="IPR011867">
    <property type="entry name" value="ModB_ABC"/>
</dbReference>
<dbReference type="PROSITE" id="PS50928">
    <property type="entry name" value="ABC_TM1"/>
    <property type="match status" value="1"/>
</dbReference>
<dbReference type="InterPro" id="IPR035906">
    <property type="entry name" value="MetI-like_sf"/>
</dbReference>